<keyword evidence="3" id="KW-1185">Reference proteome</keyword>
<organism evidence="2 3">
    <name type="scientific">Streptomyces bangladeshensis</name>
    <dbReference type="NCBI Taxonomy" id="295352"/>
    <lineage>
        <taxon>Bacteria</taxon>
        <taxon>Bacillati</taxon>
        <taxon>Actinomycetota</taxon>
        <taxon>Actinomycetes</taxon>
        <taxon>Kitasatosporales</taxon>
        <taxon>Streptomycetaceae</taxon>
        <taxon>Streptomyces</taxon>
    </lineage>
</organism>
<reference evidence="2 3" key="1">
    <citation type="journal article" date="2019" name="Int. J. Syst. Evol. Microbiol.">
        <title>The Global Catalogue of Microorganisms (GCM) 10K type strain sequencing project: providing services to taxonomists for standard genome sequencing and annotation.</title>
        <authorList>
            <consortium name="The Broad Institute Genomics Platform"/>
            <consortium name="The Broad Institute Genome Sequencing Center for Infectious Disease"/>
            <person name="Wu L."/>
            <person name="Ma J."/>
        </authorList>
    </citation>
    <scope>NUCLEOTIDE SEQUENCE [LARGE SCALE GENOMIC DNA]</scope>
    <source>
        <strain evidence="2 3">JCM 14924</strain>
    </source>
</reference>
<evidence type="ECO:0000256" key="1">
    <source>
        <dbReference type="SAM" id="Phobius"/>
    </source>
</evidence>
<evidence type="ECO:0000313" key="3">
    <source>
        <dbReference type="Proteomes" id="UP001501391"/>
    </source>
</evidence>
<keyword evidence="1" id="KW-0472">Membrane</keyword>
<name>A0ABN3BVP1_9ACTN</name>
<sequence length="58" mass="6079">MPENPTPRPAAGGRSGGGCCLLLAALPLLWCTAALLLPERILWYPIWAVAVVWHAAGG</sequence>
<accession>A0ABN3BVP1</accession>
<dbReference type="Proteomes" id="UP001501391">
    <property type="component" value="Unassembled WGS sequence"/>
</dbReference>
<keyword evidence="1" id="KW-1133">Transmembrane helix</keyword>
<protein>
    <recommendedName>
        <fullName evidence="4">Apolipoprotein N-acyltransferase</fullName>
    </recommendedName>
</protein>
<dbReference type="RefSeq" id="WP_158103078.1">
    <property type="nucleotide sequence ID" value="NZ_BAAAOQ010000019.1"/>
</dbReference>
<comment type="caution">
    <text evidence="2">The sequence shown here is derived from an EMBL/GenBank/DDBJ whole genome shotgun (WGS) entry which is preliminary data.</text>
</comment>
<proteinExistence type="predicted"/>
<gene>
    <name evidence="2" type="ORF">GCM10009787_53630</name>
</gene>
<evidence type="ECO:0000313" key="2">
    <source>
        <dbReference type="EMBL" id="GAA2200906.1"/>
    </source>
</evidence>
<keyword evidence="1" id="KW-0812">Transmembrane</keyword>
<dbReference type="EMBL" id="BAAAOQ010000019">
    <property type="protein sequence ID" value="GAA2200906.1"/>
    <property type="molecule type" value="Genomic_DNA"/>
</dbReference>
<feature type="transmembrane region" description="Helical" evidence="1">
    <location>
        <begin position="15"/>
        <end position="37"/>
    </location>
</feature>
<evidence type="ECO:0008006" key="4">
    <source>
        <dbReference type="Google" id="ProtNLM"/>
    </source>
</evidence>